<evidence type="ECO:0000256" key="9">
    <source>
        <dbReference type="ARBA" id="ARBA00022842"/>
    </source>
</evidence>
<keyword evidence="9" id="KW-0460">Magnesium</keyword>
<comment type="similarity">
    <text evidence="4">Belongs to the DHPS family.</text>
</comment>
<dbReference type="InterPro" id="IPR045031">
    <property type="entry name" value="DHP_synth-like"/>
</dbReference>
<evidence type="ECO:0000256" key="4">
    <source>
        <dbReference type="ARBA" id="ARBA00009503"/>
    </source>
</evidence>
<dbReference type="Gene3D" id="3.20.20.20">
    <property type="entry name" value="Dihydropteroate synthase-like"/>
    <property type="match status" value="1"/>
</dbReference>
<protein>
    <recommendedName>
        <fullName evidence="6">Dihydropteroate synthase</fullName>
        <ecNumber evidence="5">2.5.1.15</ecNumber>
    </recommendedName>
    <alternativeName>
        <fullName evidence="11">Dihydropteroate pyrophosphorylase</fullName>
    </alternativeName>
</protein>
<dbReference type="Pfam" id="PF00809">
    <property type="entry name" value="Pterin_bind"/>
    <property type="match status" value="1"/>
</dbReference>
<dbReference type="KEGG" id="plig:NAG76_07175"/>
<proteinExistence type="inferred from homology"/>
<evidence type="ECO:0000256" key="6">
    <source>
        <dbReference type="ARBA" id="ARBA00016919"/>
    </source>
</evidence>
<evidence type="ECO:0000256" key="7">
    <source>
        <dbReference type="ARBA" id="ARBA00022679"/>
    </source>
</evidence>
<dbReference type="GO" id="GO:0046872">
    <property type="term" value="F:metal ion binding"/>
    <property type="evidence" value="ECO:0007669"/>
    <property type="project" value="UniProtKB-KW"/>
</dbReference>
<dbReference type="SUPFAM" id="SSF51717">
    <property type="entry name" value="Dihydropteroate synthetase-like"/>
    <property type="match status" value="1"/>
</dbReference>
<evidence type="ECO:0000256" key="1">
    <source>
        <dbReference type="ARBA" id="ARBA00000012"/>
    </source>
</evidence>
<name>A0A9J6ZL49_9BACL</name>
<reference evidence="15" key="1">
    <citation type="submission" date="2022-05" db="EMBL/GenBank/DDBJ databases">
        <title>Novel bacterial taxa in a minimal lignocellulolytic consortium and its capacity to transform plastics disclosed by genome-resolved metagenomics.</title>
        <authorList>
            <person name="Rodriguez C.A.D."/>
            <person name="Diaz-Garcia L."/>
            <person name="Herrera K."/>
            <person name="Tarazona N.A."/>
            <person name="Sproer C."/>
            <person name="Overmann J."/>
            <person name="Jimenez D.J."/>
        </authorList>
    </citation>
    <scope>NUCLEOTIDE SEQUENCE</scope>
    <source>
        <strain evidence="15">MAG5</strain>
    </source>
</reference>
<dbReference type="GO" id="GO:0005829">
    <property type="term" value="C:cytosol"/>
    <property type="evidence" value="ECO:0007669"/>
    <property type="project" value="TreeGrafter"/>
</dbReference>
<evidence type="ECO:0000256" key="11">
    <source>
        <dbReference type="ARBA" id="ARBA00030193"/>
    </source>
</evidence>
<organism evidence="15 16">
    <name type="scientific">Candidatus Pristimantibacillus lignocellulolyticus</name>
    <dbReference type="NCBI Taxonomy" id="2994561"/>
    <lineage>
        <taxon>Bacteria</taxon>
        <taxon>Bacillati</taxon>
        <taxon>Bacillota</taxon>
        <taxon>Bacilli</taxon>
        <taxon>Bacillales</taxon>
        <taxon>Paenibacillaceae</taxon>
        <taxon>Candidatus Pristimantibacillus</taxon>
    </lineage>
</organism>
<dbReference type="PROSITE" id="PS00792">
    <property type="entry name" value="DHPS_1"/>
    <property type="match status" value="1"/>
</dbReference>
<evidence type="ECO:0000259" key="13">
    <source>
        <dbReference type="PROSITE" id="PS00792"/>
    </source>
</evidence>
<gene>
    <name evidence="15" type="primary">folP</name>
    <name evidence="15" type="ORF">NAG76_07175</name>
</gene>
<dbReference type="CDD" id="cd00739">
    <property type="entry name" value="DHPS"/>
    <property type="match status" value="1"/>
</dbReference>
<comment type="cofactor">
    <cofactor evidence="2">
        <name>Mg(2+)</name>
        <dbReference type="ChEBI" id="CHEBI:18420"/>
    </cofactor>
</comment>
<feature type="domain" description="Pterin-binding" evidence="13">
    <location>
        <begin position="26"/>
        <end position="41"/>
    </location>
</feature>
<dbReference type="EMBL" id="CP097899">
    <property type="protein sequence ID" value="URN96788.1"/>
    <property type="molecule type" value="Genomic_DNA"/>
</dbReference>
<evidence type="ECO:0000259" key="14">
    <source>
        <dbReference type="PROSITE" id="PS00793"/>
    </source>
</evidence>
<comment type="function">
    <text evidence="12">Catalyzes the condensation of para-aminobenzoate (pABA) with 6-hydroxymethyl-7,8-dihydropterin diphosphate (DHPt-PP) to form 7,8-dihydropteroate (H2Pte), the immediate precursor of folate derivatives.</text>
</comment>
<feature type="domain" description="Pterin-binding" evidence="14">
    <location>
        <begin position="60"/>
        <end position="73"/>
    </location>
</feature>
<dbReference type="AlphaFoldDB" id="A0A9J6ZL49"/>
<evidence type="ECO:0000256" key="2">
    <source>
        <dbReference type="ARBA" id="ARBA00001946"/>
    </source>
</evidence>
<comment type="catalytic activity">
    <reaction evidence="1">
        <text>(7,8-dihydropterin-6-yl)methyl diphosphate + 4-aminobenzoate = 7,8-dihydropteroate + diphosphate</text>
        <dbReference type="Rhea" id="RHEA:19949"/>
        <dbReference type="ChEBI" id="CHEBI:17836"/>
        <dbReference type="ChEBI" id="CHEBI:17839"/>
        <dbReference type="ChEBI" id="CHEBI:33019"/>
        <dbReference type="ChEBI" id="CHEBI:72950"/>
        <dbReference type="EC" id="2.5.1.15"/>
    </reaction>
</comment>
<sequence length="285" mass="31707">MQPKFWTRNYQLRGQVPLQLGQRTLVMGILNVTPDSFSDGGKYNSVERALEHVDQLIIDGVDIIDIGGESTRPGFVPVSIEEEIKRVVPVIEAIRQKYPSIPLSIDTYKAATAKAALEAGAHIINDIWCLKYDSQMAHVVAEYRCPVILNHNRTDANNEYGIEEVITDLLDSVKIAQSAGVARDQIWLDPGIGFAKTYEQNLDIHARLDQLNVLGYPVLLGTSRKKFIREALNKAVDEIDEGTIASNVLGITQGCQIVRVHDVPAMKKAALMADALLYRLPQYKE</sequence>
<dbReference type="NCBIfam" id="TIGR01496">
    <property type="entry name" value="DHPS"/>
    <property type="match status" value="1"/>
</dbReference>
<keyword evidence="10" id="KW-0289">Folate biosynthesis</keyword>
<evidence type="ECO:0000256" key="3">
    <source>
        <dbReference type="ARBA" id="ARBA00004763"/>
    </source>
</evidence>
<evidence type="ECO:0000313" key="15">
    <source>
        <dbReference type="EMBL" id="URN96788.1"/>
    </source>
</evidence>
<evidence type="ECO:0000256" key="10">
    <source>
        <dbReference type="ARBA" id="ARBA00022909"/>
    </source>
</evidence>
<evidence type="ECO:0000256" key="8">
    <source>
        <dbReference type="ARBA" id="ARBA00022723"/>
    </source>
</evidence>
<evidence type="ECO:0000256" key="12">
    <source>
        <dbReference type="ARBA" id="ARBA00053449"/>
    </source>
</evidence>
<dbReference type="InterPro" id="IPR000489">
    <property type="entry name" value="Pterin-binding_dom"/>
</dbReference>
<comment type="pathway">
    <text evidence="3">Cofactor biosynthesis; tetrahydrofolate biosynthesis; 7,8-dihydrofolate from 2-amino-4-hydroxy-6-hydroxymethyl-7,8-dihydropteridine diphosphate and 4-aminobenzoate: step 1/2.</text>
</comment>
<dbReference type="GO" id="GO:0046654">
    <property type="term" value="P:tetrahydrofolate biosynthetic process"/>
    <property type="evidence" value="ECO:0007669"/>
    <property type="project" value="TreeGrafter"/>
</dbReference>
<dbReference type="PANTHER" id="PTHR20941">
    <property type="entry name" value="FOLATE SYNTHESIS PROTEINS"/>
    <property type="match status" value="1"/>
</dbReference>
<dbReference type="InterPro" id="IPR011005">
    <property type="entry name" value="Dihydropteroate_synth-like_sf"/>
</dbReference>
<dbReference type="GO" id="GO:0046656">
    <property type="term" value="P:folic acid biosynthetic process"/>
    <property type="evidence" value="ECO:0007669"/>
    <property type="project" value="UniProtKB-KW"/>
</dbReference>
<dbReference type="FunFam" id="3.20.20.20:FF:000006">
    <property type="entry name" value="Dihydropteroate synthase"/>
    <property type="match status" value="1"/>
</dbReference>
<dbReference type="InterPro" id="IPR006390">
    <property type="entry name" value="DHP_synth_dom"/>
</dbReference>
<keyword evidence="7 15" id="KW-0808">Transferase</keyword>
<evidence type="ECO:0000256" key="5">
    <source>
        <dbReference type="ARBA" id="ARBA00012458"/>
    </source>
</evidence>
<accession>A0A9J6ZL49</accession>
<dbReference type="PANTHER" id="PTHR20941:SF1">
    <property type="entry name" value="FOLIC ACID SYNTHESIS PROTEIN FOL1"/>
    <property type="match status" value="1"/>
</dbReference>
<dbReference type="EC" id="2.5.1.15" evidence="5"/>
<dbReference type="Proteomes" id="UP001056756">
    <property type="component" value="Chromosome"/>
</dbReference>
<keyword evidence="8" id="KW-0479">Metal-binding</keyword>
<dbReference type="GO" id="GO:0004156">
    <property type="term" value="F:dihydropteroate synthase activity"/>
    <property type="evidence" value="ECO:0007669"/>
    <property type="project" value="UniProtKB-EC"/>
</dbReference>
<dbReference type="PROSITE" id="PS00793">
    <property type="entry name" value="DHPS_2"/>
    <property type="match status" value="1"/>
</dbReference>
<evidence type="ECO:0000313" key="16">
    <source>
        <dbReference type="Proteomes" id="UP001056756"/>
    </source>
</evidence>